<dbReference type="EMBL" id="MOXD01000001">
    <property type="protein sequence ID" value="OMQ26923.1"/>
    <property type="molecule type" value="Genomic_DNA"/>
</dbReference>
<keyword evidence="2" id="KW-1185">Reference proteome</keyword>
<protein>
    <submittedName>
        <fullName evidence="1">Uncharacterized protein</fullName>
    </submittedName>
</protein>
<evidence type="ECO:0000313" key="1">
    <source>
        <dbReference type="EMBL" id="OMQ26923.1"/>
    </source>
</evidence>
<reference evidence="1 2" key="1">
    <citation type="submission" date="2016-11" db="EMBL/GenBank/DDBJ databases">
        <title>Rahnella oryzae sp. nov., isolated from rice root.</title>
        <authorList>
            <person name="Zhang X.-X."/>
            <person name="Zhang J."/>
        </authorList>
    </citation>
    <scope>NUCLEOTIDE SEQUENCE [LARGE SCALE GENOMIC DNA]</scope>
    <source>
        <strain evidence="1 2">J11-6</strain>
    </source>
</reference>
<evidence type="ECO:0000313" key="2">
    <source>
        <dbReference type="Proteomes" id="UP000216021"/>
    </source>
</evidence>
<comment type="caution">
    <text evidence="1">The sequence shown here is derived from an EMBL/GenBank/DDBJ whole genome shotgun (WGS) entry which is preliminary data.</text>
</comment>
<dbReference type="STRING" id="2034155.BMI79_00925"/>
<organism evidence="1 2">
    <name type="scientific">Serratia oryzae</name>
    <dbReference type="NCBI Taxonomy" id="2034155"/>
    <lineage>
        <taxon>Bacteria</taxon>
        <taxon>Pseudomonadati</taxon>
        <taxon>Pseudomonadota</taxon>
        <taxon>Gammaproteobacteria</taxon>
        <taxon>Enterobacterales</taxon>
        <taxon>Yersiniaceae</taxon>
        <taxon>Serratia</taxon>
    </lineage>
</organism>
<dbReference type="Proteomes" id="UP000216021">
    <property type="component" value="Unassembled WGS sequence"/>
</dbReference>
<gene>
    <name evidence="1" type="ORF">BMI79_00925</name>
</gene>
<proteinExistence type="predicted"/>
<accession>A0A1S8CQL5</accession>
<dbReference type="AlphaFoldDB" id="A0A1S8CQL5"/>
<sequence length="127" mass="14595">MGVTEEEWLDGLRHLSHDKIVQAHFGLQEKIKKHYKLRAQGNNLKKAISLCEEQIALAPLAMEALRATHKADCDEYRAVVGRDIPNNEFYPPSHHGYRQYAVILKRAKNFEKLAEIEAKKKSEGWAD</sequence>
<name>A0A1S8CQL5_9GAMM</name>